<name>A0A133XX00_9ACTN</name>
<gene>
    <name evidence="1" type="ORF">HMPREF3192_00125</name>
</gene>
<evidence type="ECO:0000313" key="2">
    <source>
        <dbReference type="Proteomes" id="UP000070675"/>
    </source>
</evidence>
<keyword evidence="2" id="KW-1185">Reference proteome</keyword>
<sequence>MTIVATGLEQSLYANLCSHNITSSWFASAWYQPCLTTSNVACRLRHQANRSPCVCNECVQVCTT</sequence>
<dbReference type="STRING" id="1393034.HMPREF3192_00125"/>
<organism evidence="1 2">
    <name type="scientific">Atopobium deltae</name>
    <dbReference type="NCBI Taxonomy" id="1393034"/>
    <lineage>
        <taxon>Bacteria</taxon>
        <taxon>Bacillati</taxon>
        <taxon>Actinomycetota</taxon>
        <taxon>Coriobacteriia</taxon>
        <taxon>Coriobacteriales</taxon>
        <taxon>Atopobiaceae</taxon>
        <taxon>Atopobium</taxon>
    </lineage>
</organism>
<accession>A0A133XX00</accession>
<dbReference type="Proteomes" id="UP000070675">
    <property type="component" value="Unassembled WGS sequence"/>
</dbReference>
<dbReference type="EMBL" id="LSCR01000002">
    <property type="protein sequence ID" value="KXB35475.1"/>
    <property type="molecule type" value="Genomic_DNA"/>
</dbReference>
<evidence type="ECO:0000313" key="1">
    <source>
        <dbReference type="EMBL" id="KXB35475.1"/>
    </source>
</evidence>
<dbReference type="AlphaFoldDB" id="A0A133XX00"/>
<reference evidence="2" key="1">
    <citation type="submission" date="2016-01" db="EMBL/GenBank/DDBJ databases">
        <authorList>
            <person name="Mitreva M."/>
            <person name="Pepin K.H."/>
            <person name="Mihindukulasuriya K.A."/>
            <person name="Fulton R."/>
            <person name="Fronick C."/>
            <person name="O'Laughlin M."/>
            <person name="Miner T."/>
            <person name="Herter B."/>
            <person name="Rosa B.A."/>
            <person name="Cordes M."/>
            <person name="Tomlinson C."/>
            <person name="Wollam A."/>
            <person name="Palsikar V.B."/>
            <person name="Mardis E.R."/>
            <person name="Wilson R.K."/>
        </authorList>
    </citation>
    <scope>NUCLEOTIDE SEQUENCE [LARGE SCALE GENOMIC DNA]</scope>
    <source>
        <strain evidence="2">DNF00019</strain>
    </source>
</reference>
<protein>
    <submittedName>
        <fullName evidence="1">Uncharacterized protein</fullName>
    </submittedName>
</protein>
<comment type="caution">
    <text evidence="1">The sequence shown here is derived from an EMBL/GenBank/DDBJ whole genome shotgun (WGS) entry which is preliminary data.</text>
</comment>
<proteinExistence type="predicted"/>